<evidence type="ECO:0000313" key="1">
    <source>
        <dbReference type="EMBL" id="GIH21521.1"/>
    </source>
</evidence>
<reference evidence="1" key="1">
    <citation type="submission" date="2021-01" db="EMBL/GenBank/DDBJ databases">
        <title>Whole genome shotgun sequence of Rugosimonospora africana NBRC 104875.</title>
        <authorList>
            <person name="Komaki H."/>
            <person name="Tamura T."/>
        </authorList>
    </citation>
    <scope>NUCLEOTIDE SEQUENCE</scope>
    <source>
        <strain evidence="1">NBRC 104875</strain>
    </source>
</reference>
<protein>
    <submittedName>
        <fullName evidence="1">Uncharacterized protein</fullName>
    </submittedName>
</protein>
<dbReference type="AlphaFoldDB" id="A0A8J3VX55"/>
<proteinExistence type="predicted"/>
<organism evidence="1 2">
    <name type="scientific">Rugosimonospora africana</name>
    <dbReference type="NCBI Taxonomy" id="556532"/>
    <lineage>
        <taxon>Bacteria</taxon>
        <taxon>Bacillati</taxon>
        <taxon>Actinomycetota</taxon>
        <taxon>Actinomycetes</taxon>
        <taxon>Micromonosporales</taxon>
        <taxon>Micromonosporaceae</taxon>
        <taxon>Rugosimonospora</taxon>
    </lineage>
</organism>
<accession>A0A8J3VX55</accession>
<name>A0A8J3VX55_9ACTN</name>
<comment type="caution">
    <text evidence="1">The sequence shown here is derived from an EMBL/GenBank/DDBJ whole genome shotgun (WGS) entry which is preliminary data.</text>
</comment>
<keyword evidence="2" id="KW-1185">Reference proteome</keyword>
<evidence type="ECO:0000313" key="2">
    <source>
        <dbReference type="Proteomes" id="UP000642748"/>
    </source>
</evidence>
<gene>
    <name evidence="1" type="ORF">Raf01_96930</name>
</gene>
<sequence length="118" mass="13041">MPPEMLPTAMPTRKLFESYRRPRGRASIVGTAQGTAPVRFLVRDAVLLRLNQLGTGRFATLSDQQGHHSAQPAPHRPGCAAAPRTWQRLRHAERVALAVCGKRLPAQLWVEADARDLS</sequence>
<dbReference type="Proteomes" id="UP000642748">
    <property type="component" value="Unassembled WGS sequence"/>
</dbReference>
<dbReference type="EMBL" id="BONZ01000136">
    <property type="protein sequence ID" value="GIH21521.1"/>
    <property type="molecule type" value="Genomic_DNA"/>
</dbReference>